<protein>
    <submittedName>
        <fullName evidence="1">Uncharacterized protein</fullName>
    </submittedName>
</protein>
<accession>S7ZT82</accession>
<evidence type="ECO:0000313" key="2">
    <source>
        <dbReference type="Proteomes" id="UP000019376"/>
    </source>
</evidence>
<organism evidence="1 2">
    <name type="scientific">Penicillium oxalicum (strain 114-2 / CGMCC 5302)</name>
    <name type="common">Penicillium decumbens</name>
    <dbReference type="NCBI Taxonomy" id="933388"/>
    <lineage>
        <taxon>Eukaryota</taxon>
        <taxon>Fungi</taxon>
        <taxon>Dikarya</taxon>
        <taxon>Ascomycota</taxon>
        <taxon>Pezizomycotina</taxon>
        <taxon>Eurotiomycetes</taxon>
        <taxon>Eurotiomycetidae</taxon>
        <taxon>Eurotiales</taxon>
        <taxon>Aspergillaceae</taxon>
        <taxon>Penicillium</taxon>
    </lineage>
</organism>
<keyword evidence="2" id="KW-1185">Reference proteome</keyword>
<proteinExistence type="predicted"/>
<reference evidence="1 2" key="1">
    <citation type="journal article" date="2013" name="PLoS ONE">
        <title>Genomic and secretomic analyses reveal unique features of the lignocellulolytic enzyme system of Penicillium decumbens.</title>
        <authorList>
            <person name="Liu G."/>
            <person name="Zhang L."/>
            <person name="Wei X."/>
            <person name="Zou G."/>
            <person name="Qin Y."/>
            <person name="Ma L."/>
            <person name="Li J."/>
            <person name="Zheng H."/>
            <person name="Wang S."/>
            <person name="Wang C."/>
            <person name="Xun L."/>
            <person name="Zhao G.-P."/>
            <person name="Zhou Z."/>
            <person name="Qu Y."/>
        </authorList>
    </citation>
    <scope>NUCLEOTIDE SEQUENCE [LARGE SCALE GENOMIC DNA]</scope>
    <source>
        <strain evidence="2">114-2 / CGMCC 5302</strain>
    </source>
</reference>
<dbReference type="HOGENOM" id="CLU_2671842_0_0_1"/>
<gene>
    <name evidence="1" type="ORF">PDE_06910</name>
</gene>
<evidence type="ECO:0000313" key="1">
    <source>
        <dbReference type="EMBL" id="EPS31951.1"/>
    </source>
</evidence>
<name>S7ZT82_PENO1</name>
<dbReference type="Proteomes" id="UP000019376">
    <property type="component" value="Unassembled WGS sequence"/>
</dbReference>
<sequence length="75" mass="7989">MYGWQTNPTTQTAADIYSTLDGPATYESKATCGQRPSATHTHNSTTHFIHIDIGDAVGETPSHSVKGGGFPCLHD</sequence>
<dbReference type="EMBL" id="KB644414">
    <property type="protein sequence ID" value="EPS31951.1"/>
    <property type="molecule type" value="Genomic_DNA"/>
</dbReference>
<dbReference type="AlphaFoldDB" id="S7ZT82"/>